<protein>
    <submittedName>
        <fullName evidence="7">Lysylphosphatidylglycerol synthase domain-containing protein</fullName>
    </submittedName>
</protein>
<evidence type="ECO:0000256" key="4">
    <source>
        <dbReference type="ARBA" id="ARBA00022989"/>
    </source>
</evidence>
<dbReference type="Proteomes" id="UP001163266">
    <property type="component" value="Chromosome"/>
</dbReference>
<evidence type="ECO:0000313" key="7">
    <source>
        <dbReference type="EMBL" id="UZD54043.1"/>
    </source>
</evidence>
<feature type="transmembrane region" description="Helical" evidence="6">
    <location>
        <begin position="193"/>
        <end position="214"/>
    </location>
</feature>
<evidence type="ECO:0000256" key="3">
    <source>
        <dbReference type="ARBA" id="ARBA00022692"/>
    </source>
</evidence>
<organism evidence="7 8">
    <name type="scientific">Caldimonas aquatica</name>
    <dbReference type="NCBI Taxonomy" id="376175"/>
    <lineage>
        <taxon>Bacteria</taxon>
        <taxon>Pseudomonadati</taxon>
        <taxon>Pseudomonadota</taxon>
        <taxon>Betaproteobacteria</taxon>
        <taxon>Burkholderiales</taxon>
        <taxon>Sphaerotilaceae</taxon>
        <taxon>Caldimonas</taxon>
    </lineage>
</organism>
<evidence type="ECO:0000256" key="2">
    <source>
        <dbReference type="ARBA" id="ARBA00022475"/>
    </source>
</evidence>
<proteinExistence type="predicted"/>
<keyword evidence="2" id="KW-1003">Cell membrane</keyword>
<reference evidence="7" key="1">
    <citation type="submission" date="2022-10" db="EMBL/GenBank/DDBJ databases">
        <title>Complete genome sequence of Schlegelella aquatica LMG 23380.</title>
        <authorList>
            <person name="Musilova J."/>
            <person name="Kourilova X."/>
            <person name="Bezdicek M."/>
            <person name="Hermankova K."/>
            <person name="Obruca S."/>
            <person name="Sedlar K."/>
        </authorList>
    </citation>
    <scope>NUCLEOTIDE SEQUENCE</scope>
    <source>
        <strain evidence="7">LMG 23380</strain>
    </source>
</reference>
<feature type="transmembrane region" description="Helical" evidence="6">
    <location>
        <begin position="122"/>
        <end position="141"/>
    </location>
</feature>
<sequence>MLPWLFLVLVVTLVANQARELDWQEVRKAIRRYDAITLASAAGIAAVSYALYSCYDLLSRRYAGHRLPAGRVLAITFVSYAFNLNLGSLVGGVGFRLRLYSRLGLDQAQISRVLGFSVLTNWLGYLLLAGTVFVSGTVELPQDWKLGSTGLRWLGIALLAVAAAYLGLCAFSRRRSYTWRGHELALPSWPLALAQFALSACNWLAIACVLYVLFRQQLAFGTVVAVLMVSAVAGVVTHVPAGLGVLEAVFIGLLGWKFSRPELVATLVAYRAVYYLAPLTVAAALYAVLEWRARHLRVQ</sequence>
<gene>
    <name evidence="7" type="ORF">OMP39_10175</name>
</gene>
<comment type="subcellular location">
    <subcellularLocation>
        <location evidence="1">Cell membrane</location>
        <topology evidence="1">Multi-pass membrane protein</topology>
    </subcellularLocation>
</comment>
<dbReference type="PANTHER" id="PTHR39087:SF2">
    <property type="entry name" value="UPF0104 MEMBRANE PROTEIN MJ1595"/>
    <property type="match status" value="1"/>
</dbReference>
<keyword evidence="3 6" id="KW-0812">Transmembrane</keyword>
<feature type="transmembrane region" description="Helical" evidence="6">
    <location>
        <begin position="153"/>
        <end position="173"/>
    </location>
</feature>
<dbReference type="Pfam" id="PF03706">
    <property type="entry name" value="LPG_synthase_TM"/>
    <property type="match status" value="1"/>
</dbReference>
<evidence type="ECO:0000256" key="5">
    <source>
        <dbReference type="ARBA" id="ARBA00023136"/>
    </source>
</evidence>
<evidence type="ECO:0000256" key="1">
    <source>
        <dbReference type="ARBA" id="ARBA00004651"/>
    </source>
</evidence>
<dbReference type="InterPro" id="IPR022791">
    <property type="entry name" value="L-PG_synthase/AglD"/>
</dbReference>
<evidence type="ECO:0000313" key="8">
    <source>
        <dbReference type="Proteomes" id="UP001163266"/>
    </source>
</evidence>
<accession>A0ABY6MNG7</accession>
<keyword evidence="4 6" id="KW-1133">Transmembrane helix</keyword>
<feature type="transmembrane region" description="Helical" evidence="6">
    <location>
        <begin position="268"/>
        <end position="289"/>
    </location>
</feature>
<feature type="transmembrane region" description="Helical" evidence="6">
    <location>
        <begin position="72"/>
        <end position="95"/>
    </location>
</feature>
<dbReference type="RefSeq" id="WP_264891612.1">
    <property type="nucleotide sequence ID" value="NZ_CP110257.1"/>
</dbReference>
<keyword evidence="5 6" id="KW-0472">Membrane</keyword>
<feature type="transmembrane region" description="Helical" evidence="6">
    <location>
        <begin position="33"/>
        <end position="52"/>
    </location>
</feature>
<evidence type="ECO:0000256" key="6">
    <source>
        <dbReference type="SAM" id="Phobius"/>
    </source>
</evidence>
<name>A0ABY6MNG7_9BURK</name>
<dbReference type="EMBL" id="CP110257">
    <property type="protein sequence ID" value="UZD54043.1"/>
    <property type="molecule type" value="Genomic_DNA"/>
</dbReference>
<keyword evidence="8" id="KW-1185">Reference proteome</keyword>
<dbReference type="PANTHER" id="PTHR39087">
    <property type="entry name" value="UPF0104 MEMBRANE PROTEIN MJ1595"/>
    <property type="match status" value="1"/>
</dbReference>
<feature type="transmembrane region" description="Helical" evidence="6">
    <location>
        <begin position="226"/>
        <end position="256"/>
    </location>
</feature>